<dbReference type="STRING" id="1184267.A11Q_975"/>
<dbReference type="InterPro" id="IPR003488">
    <property type="entry name" value="DprA"/>
</dbReference>
<reference evidence="3 4" key="1">
    <citation type="journal article" date="2013" name="ISME J.">
        <title>By their genes ye shall know them: genomic signatures of predatory bacteria.</title>
        <authorList>
            <person name="Pasternak Z."/>
            <person name="Pietrokovski S."/>
            <person name="Rotem O."/>
            <person name="Gophna U."/>
            <person name="Lurie-Weinberger M.N."/>
            <person name="Jurkevitch E."/>
        </authorList>
    </citation>
    <scope>NUCLEOTIDE SEQUENCE [LARGE SCALE GENOMIC DNA]</scope>
    <source>
        <strain evidence="3 4">JSS</strain>
    </source>
</reference>
<dbReference type="RefSeq" id="WP_015469681.1">
    <property type="nucleotide sequence ID" value="NC_020813.1"/>
</dbReference>
<protein>
    <submittedName>
        <fullName evidence="3">Smf family DNA processing protein</fullName>
    </submittedName>
</protein>
<evidence type="ECO:0000259" key="2">
    <source>
        <dbReference type="Pfam" id="PF02481"/>
    </source>
</evidence>
<dbReference type="Gene3D" id="3.40.50.450">
    <property type="match status" value="1"/>
</dbReference>
<dbReference type="InterPro" id="IPR057666">
    <property type="entry name" value="DrpA_SLOG"/>
</dbReference>
<accession>M4VAZ0</accession>
<dbReference type="SUPFAM" id="SSF102405">
    <property type="entry name" value="MCP/YpsA-like"/>
    <property type="match status" value="1"/>
</dbReference>
<dbReference type="GO" id="GO:0009294">
    <property type="term" value="P:DNA-mediated transformation"/>
    <property type="evidence" value="ECO:0007669"/>
    <property type="project" value="InterPro"/>
</dbReference>
<dbReference type="Proteomes" id="UP000012040">
    <property type="component" value="Chromosome"/>
</dbReference>
<dbReference type="OrthoDB" id="9785707at2"/>
<keyword evidence="4" id="KW-1185">Reference proteome</keyword>
<feature type="domain" description="Smf/DprA SLOG" evidence="2">
    <location>
        <begin position="59"/>
        <end position="261"/>
    </location>
</feature>
<name>M4VAZ0_9BACT</name>
<dbReference type="PATRIC" id="fig|1184267.3.peg.990"/>
<organism evidence="3 4">
    <name type="scientific">Pseudobdellovibrio exovorus JSS</name>
    <dbReference type="NCBI Taxonomy" id="1184267"/>
    <lineage>
        <taxon>Bacteria</taxon>
        <taxon>Pseudomonadati</taxon>
        <taxon>Bdellovibrionota</taxon>
        <taxon>Bdellovibrionia</taxon>
        <taxon>Bdellovibrionales</taxon>
        <taxon>Pseudobdellovibrionaceae</taxon>
        <taxon>Pseudobdellovibrio</taxon>
    </lineage>
</organism>
<evidence type="ECO:0000256" key="1">
    <source>
        <dbReference type="ARBA" id="ARBA00006525"/>
    </source>
</evidence>
<dbReference type="KEGG" id="bex:A11Q_975"/>
<evidence type="ECO:0000313" key="4">
    <source>
        <dbReference type="Proteomes" id="UP000012040"/>
    </source>
</evidence>
<proteinExistence type="inferred from homology"/>
<dbReference type="Pfam" id="PF02481">
    <property type="entry name" value="DNA_processg_A"/>
    <property type="match status" value="1"/>
</dbReference>
<dbReference type="HOGENOM" id="CLU_076531_0_0_7"/>
<comment type="similarity">
    <text evidence="1">Belongs to the DprA/Smf family.</text>
</comment>
<evidence type="ECO:0000313" key="3">
    <source>
        <dbReference type="EMBL" id="AGH95191.1"/>
    </source>
</evidence>
<dbReference type="PANTHER" id="PTHR43022">
    <property type="entry name" value="PROTEIN SMF"/>
    <property type="match status" value="1"/>
</dbReference>
<sequence>MQKAILFKILQRRFKFRNPHHWVQIPDDFIYTQDEYRSAKAYIEMLAKRGIAFSYPECPYYPPAFLRMKEPPLFFEYLGEPIWLSLDLLSVVGARDVQVVSEQWMRLHLGPFMEEKKVGIVSGGANGVDQFAHLTAIKNNVPTIVVLPSGLMQMYPRSLQVLLREQKNKVCFLSEFEVNQPVHKAHFYFRNRLIAALGLFTLVVQSSLRSGSMLTVHHCLEVGRPVATVPAHPQMAGFEGNIKLLQEGAFLVRGFDDLRDFWKAELQSNQSLFGGSRHK</sequence>
<dbReference type="eggNOG" id="COG0758">
    <property type="taxonomic scope" value="Bacteria"/>
</dbReference>
<gene>
    <name evidence="3" type="ORF">A11Q_975</name>
</gene>
<dbReference type="PANTHER" id="PTHR43022:SF1">
    <property type="entry name" value="PROTEIN SMF"/>
    <property type="match status" value="1"/>
</dbReference>
<dbReference type="AlphaFoldDB" id="M4VAZ0"/>
<dbReference type="EMBL" id="CP003537">
    <property type="protein sequence ID" value="AGH95191.1"/>
    <property type="molecule type" value="Genomic_DNA"/>
</dbReference>